<dbReference type="RefSeq" id="WP_332863851.1">
    <property type="nucleotide sequence ID" value="NZ_JBAFSM010000006.1"/>
</dbReference>
<keyword evidence="2" id="KW-1185">Reference proteome</keyword>
<protein>
    <submittedName>
        <fullName evidence="1">Uncharacterized protein</fullName>
    </submittedName>
</protein>
<dbReference type="EMBL" id="JBAFSM010000006">
    <property type="protein sequence ID" value="MEG3436395.1"/>
    <property type="molecule type" value="Genomic_DNA"/>
</dbReference>
<comment type="caution">
    <text evidence="1">The sequence shown here is derived from an EMBL/GenBank/DDBJ whole genome shotgun (WGS) entry which is preliminary data.</text>
</comment>
<sequence>MDDDRFFEFCQLNGDLHAKRNVAGEIILIPPAEGETGKSNAVREIGSIDFWKGKFGAIERSIGEGIHEARYNPLYLTRSTRSEL</sequence>
<gene>
    <name evidence="1" type="ORF">V0288_04620</name>
</gene>
<organism evidence="1 2">
    <name type="scientific">Pannus brasiliensis CCIBt3594</name>
    <dbReference type="NCBI Taxonomy" id="1427578"/>
    <lineage>
        <taxon>Bacteria</taxon>
        <taxon>Bacillati</taxon>
        <taxon>Cyanobacteriota</taxon>
        <taxon>Cyanophyceae</taxon>
        <taxon>Oscillatoriophycideae</taxon>
        <taxon>Chroococcales</taxon>
        <taxon>Microcystaceae</taxon>
        <taxon>Pannus</taxon>
    </lineage>
</organism>
<evidence type="ECO:0000313" key="1">
    <source>
        <dbReference type="EMBL" id="MEG3436395.1"/>
    </source>
</evidence>
<name>A0AAW9QF57_9CHRO</name>
<dbReference type="AlphaFoldDB" id="A0AAW9QF57"/>
<reference evidence="1 2" key="1">
    <citation type="submission" date="2024-01" db="EMBL/GenBank/DDBJ databases">
        <title>Genomic insights into the taxonomy and metabolism of the cyanobacterium Pannus brasiliensis CCIBt3594.</title>
        <authorList>
            <person name="Machado M."/>
            <person name="Botero N.B."/>
            <person name="Andreote A.P.D."/>
            <person name="Feitosa A.M.T."/>
            <person name="Popin R."/>
            <person name="Sivonen K."/>
            <person name="Fiore M.F."/>
        </authorList>
    </citation>
    <scope>NUCLEOTIDE SEQUENCE [LARGE SCALE GENOMIC DNA]</scope>
    <source>
        <strain evidence="1 2">CCIBt3594</strain>
    </source>
</reference>
<accession>A0AAW9QF57</accession>
<proteinExistence type="predicted"/>
<dbReference type="Proteomes" id="UP001328733">
    <property type="component" value="Unassembled WGS sequence"/>
</dbReference>
<evidence type="ECO:0000313" key="2">
    <source>
        <dbReference type="Proteomes" id="UP001328733"/>
    </source>
</evidence>